<gene>
    <name evidence="8" type="primary">dapF</name>
    <name evidence="10" type="ORF">SAMN05216241_101358</name>
</gene>
<feature type="active site" evidence="9">
    <location>
        <position position="76"/>
    </location>
</feature>
<dbReference type="GO" id="GO:0005829">
    <property type="term" value="C:cytosol"/>
    <property type="evidence" value="ECO:0007669"/>
    <property type="project" value="TreeGrafter"/>
</dbReference>
<dbReference type="InterPro" id="IPR018510">
    <property type="entry name" value="DAP_epimerase_AS"/>
</dbReference>
<keyword evidence="4 8" id="KW-0028">Amino-acid biosynthesis</keyword>
<evidence type="ECO:0000256" key="8">
    <source>
        <dbReference type="HAMAP-Rule" id="MF_00197"/>
    </source>
</evidence>
<comment type="pathway">
    <text evidence="1 8">Amino-acid biosynthesis; L-lysine biosynthesis via DAP pathway; DL-2,6-diaminopimelate from LL-2,6-diaminopimelate: step 1/1.</text>
</comment>
<dbReference type="AlphaFoldDB" id="A0A1G7LSC2"/>
<feature type="binding site" evidence="8">
    <location>
        <begin position="208"/>
        <end position="209"/>
    </location>
    <ligand>
        <name>substrate</name>
    </ligand>
</feature>
<dbReference type="UniPathway" id="UPA00034">
    <property type="reaction ID" value="UER00025"/>
</dbReference>
<dbReference type="OrthoDB" id="9805408at2"/>
<keyword evidence="11" id="KW-1185">Reference proteome</keyword>
<dbReference type="PANTHER" id="PTHR31689">
    <property type="entry name" value="DIAMINOPIMELATE EPIMERASE, CHLOROPLASTIC"/>
    <property type="match status" value="1"/>
</dbReference>
<dbReference type="Gene3D" id="3.10.310.10">
    <property type="entry name" value="Diaminopimelate Epimerase, Chain A, domain 1"/>
    <property type="match status" value="2"/>
</dbReference>
<keyword evidence="6 8" id="KW-0413">Isomerase</keyword>
<sequence>MSARRDFVKMHGLGNDFVVVDARQEPFAPSPARVRALADRREGIGFDQLIVIEPADDTGDVFMRIYNADGGEVSACGNATRCVAARLFAHGASSPLLIETRAGVLTAWPSGDGRISVDMGPARTDWDAIPLAEPADTLHLDLGVPGVPEVVAVNVGNPHAVAFVPDAEAVALDTLGPRVEHHAMFPERANASFATVLDGETIRLRVWERGAGITRACGTAACAVCVAAVRRGLTGRQVTVHLDGGPLELAWRERDGHVIKTGPAAVSFTGQVDESAIAA</sequence>
<dbReference type="Proteomes" id="UP000199415">
    <property type="component" value="Unassembled WGS sequence"/>
</dbReference>
<comment type="catalytic activity">
    <reaction evidence="7 8">
        <text>(2S,6S)-2,6-diaminopimelate = meso-2,6-diaminopimelate</text>
        <dbReference type="Rhea" id="RHEA:15393"/>
        <dbReference type="ChEBI" id="CHEBI:57609"/>
        <dbReference type="ChEBI" id="CHEBI:57791"/>
        <dbReference type="EC" id="5.1.1.7"/>
    </reaction>
</comment>
<dbReference type="GO" id="GO:0009089">
    <property type="term" value="P:lysine biosynthetic process via diaminopimelate"/>
    <property type="evidence" value="ECO:0007669"/>
    <property type="project" value="UniProtKB-UniRule"/>
</dbReference>
<feature type="binding site" evidence="8">
    <location>
        <position position="15"/>
    </location>
    <ligand>
        <name>substrate</name>
    </ligand>
</feature>
<feature type="active site" description="Proton acceptor" evidence="8">
    <location>
        <position position="217"/>
    </location>
</feature>
<feature type="site" description="Could be important to modulate the pK values of the two catalytic cysteine residues" evidence="8">
    <location>
        <position position="159"/>
    </location>
</feature>
<dbReference type="EC" id="5.1.1.7" evidence="3 8"/>
<dbReference type="GO" id="GO:0008837">
    <property type="term" value="F:diaminopimelate epimerase activity"/>
    <property type="evidence" value="ECO:0007669"/>
    <property type="project" value="UniProtKB-UniRule"/>
</dbReference>
<feature type="binding site" evidence="8">
    <location>
        <begin position="77"/>
        <end position="78"/>
    </location>
    <ligand>
        <name>substrate</name>
    </ligand>
</feature>
<dbReference type="SUPFAM" id="SSF54506">
    <property type="entry name" value="Diaminopimelate epimerase-like"/>
    <property type="match status" value="2"/>
</dbReference>
<evidence type="ECO:0000256" key="6">
    <source>
        <dbReference type="ARBA" id="ARBA00023235"/>
    </source>
</evidence>
<reference evidence="10 11" key="1">
    <citation type="submission" date="2016-10" db="EMBL/GenBank/DDBJ databases">
        <authorList>
            <person name="de Groot N.N."/>
        </authorList>
    </citation>
    <scope>NUCLEOTIDE SEQUENCE [LARGE SCALE GENOMIC DNA]</scope>
    <source>
        <strain evidence="10 11">DSM 25584</strain>
    </source>
</reference>
<comment type="subcellular location">
    <subcellularLocation>
        <location evidence="8">Cytoplasm</location>
    </subcellularLocation>
</comment>
<evidence type="ECO:0000313" key="10">
    <source>
        <dbReference type="EMBL" id="SDF52412.1"/>
    </source>
</evidence>
<feature type="binding site" evidence="8">
    <location>
        <position position="157"/>
    </location>
    <ligand>
        <name>substrate</name>
    </ligand>
</feature>
<evidence type="ECO:0000256" key="1">
    <source>
        <dbReference type="ARBA" id="ARBA00005196"/>
    </source>
</evidence>
<dbReference type="Pfam" id="PF01678">
    <property type="entry name" value="DAP_epimerase"/>
    <property type="match status" value="2"/>
</dbReference>
<dbReference type="EMBL" id="FNCE01000001">
    <property type="protein sequence ID" value="SDF52412.1"/>
    <property type="molecule type" value="Genomic_DNA"/>
</dbReference>
<evidence type="ECO:0000313" key="11">
    <source>
        <dbReference type="Proteomes" id="UP000199415"/>
    </source>
</evidence>
<comment type="similarity">
    <text evidence="2 8">Belongs to the diaminopimelate epimerase family.</text>
</comment>
<dbReference type="NCBIfam" id="TIGR00652">
    <property type="entry name" value="DapF"/>
    <property type="match status" value="1"/>
</dbReference>
<dbReference type="HAMAP" id="MF_00197">
    <property type="entry name" value="DAP_epimerase"/>
    <property type="match status" value="1"/>
</dbReference>
<dbReference type="PANTHER" id="PTHR31689:SF0">
    <property type="entry name" value="DIAMINOPIMELATE EPIMERASE"/>
    <property type="match status" value="1"/>
</dbReference>
<feature type="site" description="Could be important to modulate the pK values of the two catalytic cysteine residues" evidence="8">
    <location>
        <position position="208"/>
    </location>
</feature>
<feature type="active site" description="Proton donor" evidence="8">
    <location>
        <position position="76"/>
    </location>
</feature>
<evidence type="ECO:0000256" key="9">
    <source>
        <dbReference type="PROSITE-ProRule" id="PRU10125"/>
    </source>
</evidence>
<evidence type="ECO:0000256" key="5">
    <source>
        <dbReference type="ARBA" id="ARBA00023154"/>
    </source>
</evidence>
<protein>
    <recommendedName>
        <fullName evidence="3 8">Diaminopimelate epimerase</fullName>
        <shortName evidence="8">DAP epimerase</shortName>
        <ecNumber evidence="3 8">5.1.1.7</ecNumber>
    </recommendedName>
    <alternativeName>
        <fullName evidence="8">PLP-independent amino acid racemase</fullName>
    </alternativeName>
</protein>
<feature type="binding site" evidence="8">
    <location>
        <begin position="218"/>
        <end position="219"/>
    </location>
    <ligand>
        <name>substrate</name>
    </ligand>
</feature>
<keyword evidence="8" id="KW-0963">Cytoplasm</keyword>
<evidence type="ECO:0000256" key="3">
    <source>
        <dbReference type="ARBA" id="ARBA00013080"/>
    </source>
</evidence>
<feature type="binding site" evidence="8">
    <location>
        <position position="190"/>
    </location>
    <ligand>
        <name>substrate</name>
    </ligand>
</feature>
<evidence type="ECO:0000256" key="4">
    <source>
        <dbReference type="ARBA" id="ARBA00022605"/>
    </source>
</evidence>
<comment type="function">
    <text evidence="8">Catalyzes the stereoinversion of LL-2,6-diaminopimelate (L,L-DAP) to meso-diaminopimelate (meso-DAP), a precursor of L-lysine and an essential component of the bacterial peptidoglycan.</text>
</comment>
<feature type="binding site" evidence="8">
    <location>
        <position position="48"/>
    </location>
    <ligand>
        <name>substrate</name>
    </ligand>
</feature>
<evidence type="ECO:0000256" key="7">
    <source>
        <dbReference type="ARBA" id="ARBA00051712"/>
    </source>
</evidence>
<organism evidence="10 11">
    <name type="scientific">Limimonas halophila</name>
    <dbReference type="NCBI Taxonomy" id="1082479"/>
    <lineage>
        <taxon>Bacteria</taxon>
        <taxon>Pseudomonadati</taxon>
        <taxon>Pseudomonadota</taxon>
        <taxon>Alphaproteobacteria</taxon>
        <taxon>Rhodospirillales</taxon>
        <taxon>Rhodovibrionaceae</taxon>
        <taxon>Limimonas</taxon>
    </lineage>
</organism>
<comment type="subunit">
    <text evidence="8">Homodimer.</text>
</comment>
<dbReference type="STRING" id="1082479.SAMN05216241_101358"/>
<keyword evidence="5 8" id="KW-0457">Lysine biosynthesis</keyword>
<dbReference type="PROSITE" id="PS01326">
    <property type="entry name" value="DAP_EPIMERASE"/>
    <property type="match status" value="1"/>
</dbReference>
<dbReference type="InterPro" id="IPR001653">
    <property type="entry name" value="DAP_epimerase_DapF"/>
</dbReference>
<feature type="binding site" evidence="8">
    <location>
        <position position="67"/>
    </location>
    <ligand>
        <name>substrate</name>
    </ligand>
</feature>
<evidence type="ECO:0000256" key="2">
    <source>
        <dbReference type="ARBA" id="ARBA00010219"/>
    </source>
</evidence>
<proteinExistence type="inferred from homology"/>
<accession>A0A1G7LSC2</accession>
<name>A0A1G7LSC2_9PROT</name>